<reference evidence="2" key="2">
    <citation type="journal article" date="2021" name="J Anim Sci Technol">
        <title>Complete genome sequence of Paenibacillus konkukensis sp. nov. SK3146 as a potential probiotic strain.</title>
        <authorList>
            <person name="Jung H.I."/>
            <person name="Park S."/>
            <person name="Niu K.M."/>
            <person name="Lee S.W."/>
            <person name="Kothari D."/>
            <person name="Yi K.J."/>
            <person name="Kim S.K."/>
        </authorList>
    </citation>
    <scope>NUCLEOTIDE SEQUENCE</scope>
    <source>
        <strain evidence="2">SK3146</strain>
    </source>
</reference>
<keyword evidence="2" id="KW-0067">ATP-binding</keyword>
<dbReference type="Proteomes" id="UP001057134">
    <property type="component" value="Chromosome"/>
</dbReference>
<dbReference type="Gene3D" id="3.90.980.10">
    <property type="entry name" value="DNA primase, catalytic core, N-terminal domain"/>
    <property type="match status" value="2"/>
</dbReference>
<dbReference type="Gene3D" id="3.40.1360.10">
    <property type="match status" value="1"/>
</dbReference>
<dbReference type="GO" id="GO:0004386">
    <property type="term" value="F:helicase activity"/>
    <property type="evidence" value="ECO:0007669"/>
    <property type="project" value="UniProtKB-KW"/>
</dbReference>
<dbReference type="InterPro" id="IPR007694">
    <property type="entry name" value="DNA_helicase_DnaB-like_C"/>
</dbReference>
<dbReference type="Gene3D" id="3.40.50.300">
    <property type="entry name" value="P-loop containing nucleotide triphosphate hydrolases"/>
    <property type="match status" value="1"/>
</dbReference>
<protein>
    <submittedName>
        <fullName evidence="2">Replicative DNA helicase</fullName>
    </submittedName>
</protein>
<feature type="domain" description="SF4 helicase" evidence="1">
    <location>
        <begin position="251"/>
        <end position="503"/>
    </location>
</feature>
<dbReference type="Pfam" id="PF03796">
    <property type="entry name" value="DnaB_C"/>
    <property type="match status" value="1"/>
</dbReference>
<organism evidence="2 3">
    <name type="scientific">Paenibacillus konkukensis</name>
    <dbReference type="NCBI Taxonomy" id="2020716"/>
    <lineage>
        <taxon>Bacteria</taxon>
        <taxon>Bacillati</taxon>
        <taxon>Bacillota</taxon>
        <taxon>Bacilli</taxon>
        <taxon>Bacillales</taxon>
        <taxon>Paenibacillaceae</taxon>
        <taxon>Paenibacillus</taxon>
    </lineage>
</organism>
<dbReference type="SUPFAM" id="SSF56731">
    <property type="entry name" value="DNA primase core"/>
    <property type="match status" value="1"/>
</dbReference>
<dbReference type="PANTHER" id="PTHR30153:SF2">
    <property type="entry name" value="REPLICATIVE DNA HELICASE"/>
    <property type="match status" value="1"/>
</dbReference>
<dbReference type="InterPro" id="IPR027417">
    <property type="entry name" value="P-loop_NTPase"/>
</dbReference>
<sequence length="503" mass="56637">MVKNISMETVKSSVDLEEMVGQYQKQLGEAAYAYLEKRGIELETIEQYRIGYAPGKIGFHVSEHFVSDFFANRIIIPVTNADEETVDLIGRSIDHREPKYKTLIGVEDYMFNEQILAETEDVILCNGVFDVLSLYQARLPAVCVPHWFGFKEQHAVKLSGKRVFICLGNDELGRRESVRIQTLLHETAQEAYIVNLPETIRDLNDFFVRAQNPLDTFMQILNHTMEEAMLVPVAPDVKNLTVYAEEYMKRYRGQVYGLSSGFYGLDKALYGGFRSGLYLICGAASSGKTMLMKQMADHIAGLQNPVVYVSWDMTGFELWARSIARTLGVEPQQILNGKLDPERINEAIQSYMPVSKNMWTLECSPDTTLDKVLASIGKIAGLAGKTPVVFIDHLKRVPVRMVQDHAPAATLTERQTYIAYALKQWSKESSAVIVAALPGEYEQQRIPDGMEACADVIMMLKREGTAHHDNVHSVSLDLVKNRNGTPAHIPLDFQQQKAVFTEQ</sequence>
<dbReference type="InterPro" id="IPR037068">
    <property type="entry name" value="DNA_primase_core_N_sf"/>
</dbReference>
<proteinExistence type="predicted"/>
<reference evidence="2" key="1">
    <citation type="submission" date="2018-02" db="EMBL/GenBank/DDBJ databases">
        <authorList>
            <person name="Kim S.-K."/>
            <person name="Jung H.-I."/>
            <person name="Lee S.-W."/>
        </authorList>
    </citation>
    <scope>NUCLEOTIDE SEQUENCE</scope>
    <source>
        <strain evidence="2">SK3146</strain>
    </source>
</reference>
<keyword evidence="2" id="KW-0347">Helicase</keyword>
<keyword evidence="3" id="KW-1185">Reference proteome</keyword>
<gene>
    <name evidence="2" type="ORF">SK3146_01111</name>
</gene>
<evidence type="ECO:0000313" key="3">
    <source>
        <dbReference type="Proteomes" id="UP001057134"/>
    </source>
</evidence>
<dbReference type="CDD" id="cd01029">
    <property type="entry name" value="TOPRIM_primases"/>
    <property type="match status" value="1"/>
</dbReference>
<dbReference type="InterPro" id="IPR034154">
    <property type="entry name" value="TOPRIM_DnaG/twinkle"/>
</dbReference>
<keyword evidence="2" id="KW-0547">Nucleotide-binding</keyword>
<dbReference type="PANTHER" id="PTHR30153">
    <property type="entry name" value="REPLICATIVE DNA HELICASE DNAB"/>
    <property type="match status" value="1"/>
</dbReference>
<dbReference type="RefSeq" id="WP_249864147.1">
    <property type="nucleotide sequence ID" value="NZ_CP027059.1"/>
</dbReference>
<name>A0ABY4RHN7_9BACL</name>
<keyword evidence="2" id="KW-0378">Hydrolase</keyword>
<dbReference type="Pfam" id="PF13155">
    <property type="entry name" value="Toprim_2"/>
    <property type="match status" value="1"/>
</dbReference>
<evidence type="ECO:0000313" key="2">
    <source>
        <dbReference type="EMBL" id="UQZ81954.1"/>
    </source>
</evidence>
<evidence type="ECO:0000259" key="1">
    <source>
        <dbReference type="PROSITE" id="PS51199"/>
    </source>
</evidence>
<accession>A0ABY4RHN7</accession>
<dbReference type="EMBL" id="CP027059">
    <property type="protein sequence ID" value="UQZ81954.1"/>
    <property type="molecule type" value="Genomic_DNA"/>
</dbReference>
<dbReference type="SUPFAM" id="SSF52540">
    <property type="entry name" value="P-loop containing nucleoside triphosphate hydrolases"/>
    <property type="match status" value="1"/>
</dbReference>
<dbReference type="PROSITE" id="PS51199">
    <property type="entry name" value="SF4_HELICASE"/>
    <property type="match status" value="1"/>
</dbReference>